<name>A0AAP9N0F5_PSEPU</name>
<evidence type="ECO:0000313" key="2">
    <source>
        <dbReference type="Proteomes" id="UP000076857"/>
    </source>
</evidence>
<dbReference type="EMBL" id="CP050951">
    <property type="protein sequence ID" value="QJQ10740.1"/>
    <property type="molecule type" value="Genomic_DNA"/>
</dbReference>
<protein>
    <recommendedName>
        <fullName evidence="3">Lipoyl-binding domain-containing protein</fullName>
    </recommendedName>
</protein>
<dbReference type="Proteomes" id="UP000076857">
    <property type="component" value="Chromosome"/>
</dbReference>
<dbReference type="InterPro" id="IPR011053">
    <property type="entry name" value="Single_hybrid_motif"/>
</dbReference>
<dbReference type="AlphaFoldDB" id="A0AAP9N0F5"/>
<evidence type="ECO:0008006" key="3">
    <source>
        <dbReference type="Google" id="ProtNLM"/>
    </source>
</evidence>
<sequence length="133" mass="13888">MSIEELGVLVEQLQGRGIARCEYETEQGSMVLVFASHSRRSVVGPVQLPVPSHQDTLIEAPKAGRFLSSHPLQGVALTAVGEPVEAGAIIGFIQVGESLQPVKAKAAGVMVGYCPVDGELVGYGAPIARLIPS</sequence>
<reference evidence="1 2" key="2">
    <citation type="submission" date="2020-04" db="EMBL/GenBank/DDBJ databases">
        <title>Complete genome sequence of Pseudomonas putida strain JQ581.</title>
        <authorList>
            <person name="Mu Y."/>
        </authorList>
    </citation>
    <scope>NUCLEOTIDE SEQUENCE [LARGE SCALE GENOMIC DNA]</scope>
    <source>
        <strain evidence="1 2">JQ581</strain>
    </source>
</reference>
<organism evidence="1 2">
    <name type="scientific">Pseudomonas putida</name>
    <name type="common">Arthrobacter siderocapsulatus</name>
    <dbReference type="NCBI Taxonomy" id="303"/>
    <lineage>
        <taxon>Bacteria</taxon>
        <taxon>Pseudomonadati</taxon>
        <taxon>Pseudomonadota</taxon>
        <taxon>Gammaproteobacteria</taxon>
        <taxon>Pseudomonadales</taxon>
        <taxon>Pseudomonadaceae</taxon>
        <taxon>Pseudomonas</taxon>
    </lineage>
</organism>
<proteinExistence type="predicted"/>
<gene>
    <name evidence="1" type="ORF">A3L25_015435</name>
</gene>
<evidence type="ECO:0000313" key="1">
    <source>
        <dbReference type="EMBL" id="QJQ10740.1"/>
    </source>
</evidence>
<dbReference type="SUPFAM" id="SSF51230">
    <property type="entry name" value="Single hybrid motif"/>
    <property type="match status" value="1"/>
</dbReference>
<accession>A0AAP9N0F5</accession>
<dbReference type="Gene3D" id="2.40.50.100">
    <property type="match status" value="1"/>
</dbReference>
<dbReference type="RefSeq" id="WP_063424275.1">
    <property type="nucleotide sequence ID" value="NZ_CP050951.1"/>
</dbReference>
<reference evidence="1 2" key="1">
    <citation type="submission" date="2016-04" db="EMBL/GenBank/DDBJ databases">
        <authorList>
            <person name="Qiu J."/>
        </authorList>
    </citation>
    <scope>NUCLEOTIDE SEQUENCE [LARGE SCALE GENOMIC DNA]</scope>
    <source>
        <strain evidence="1 2">JQ581</strain>
    </source>
</reference>